<dbReference type="PROSITE" id="PS50943">
    <property type="entry name" value="HTH_CROC1"/>
    <property type="match status" value="1"/>
</dbReference>
<dbReference type="Gene3D" id="2.60.120.10">
    <property type="entry name" value="Jelly Rolls"/>
    <property type="match status" value="1"/>
</dbReference>
<dbReference type="InterPro" id="IPR011051">
    <property type="entry name" value="RmlC_Cupin_sf"/>
</dbReference>
<evidence type="ECO:0000259" key="2">
    <source>
        <dbReference type="PROSITE" id="PS50943"/>
    </source>
</evidence>
<dbReference type="CDD" id="cd00093">
    <property type="entry name" value="HTH_XRE"/>
    <property type="match status" value="1"/>
</dbReference>
<dbReference type="PANTHER" id="PTHR46797:SF1">
    <property type="entry name" value="METHYLPHOSPHONATE SYNTHASE"/>
    <property type="match status" value="1"/>
</dbReference>
<feature type="domain" description="HTH cro/C1-type" evidence="2">
    <location>
        <begin position="18"/>
        <end position="72"/>
    </location>
</feature>
<protein>
    <submittedName>
        <fullName evidence="3">XRE family transcriptional regulator</fullName>
    </submittedName>
</protein>
<dbReference type="InterPro" id="IPR014710">
    <property type="entry name" value="RmlC-like_jellyroll"/>
</dbReference>
<evidence type="ECO:0000313" key="3">
    <source>
        <dbReference type="EMBL" id="MFM1724375.1"/>
    </source>
</evidence>
<dbReference type="CDD" id="cd02209">
    <property type="entry name" value="cupin_XRE_C"/>
    <property type="match status" value="1"/>
</dbReference>
<proteinExistence type="predicted"/>
<dbReference type="Pfam" id="PF07883">
    <property type="entry name" value="Cupin_2"/>
    <property type="match status" value="1"/>
</dbReference>
<dbReference type="InterPro" id="IPR050807">
    <property type="entry name" value="TransReg_Diox_bact_type"/>
</dbReference>
<sequence>MDDADDMDRILDAVGPRLRALRQQRGTTLSDLAADTGISVSTLSRLESGQRKPNLELLLPLARAYGVPLDELVGAPATGDPRIHLKPITRGGKTIVPLTRRPGGIQAYKHVIPGARVPQVPDLRVHDGYEWLYVLNGKLRLVLGERDIVMLPGEAAEFDTRVPHWFGSADEDPVEFLGLFGRQGERAHIRARPARDETGE</sequence>
<keyword evidence="1" id="KW-0238">DNA-binding</keyword>
<reference evidence="3 4" key="1">
    <citation type="submission" date="2023-11" db="EMBL/GenBank/DDBJ databases">
        <authorList>
            <person name="Val-Calvo J."/>
            <person name="Scortti M."/>
            <person name="Vazquez-Boland J."/>
        </authorList>
    </citation>
    <scope>NUCLEOTIDE SEQUENCE [LARGE SCALE GENOMIC DNA]</scope>
    <source>
        <strain evidence="3 4">PAM 2766</strain>
    </source>
</reference>
<dbReference type="Proteomes" id="UP001629745">
    <property type="component" value="Unassembled WGS sequence"/>
</dbReference>
<name>A0ABW9FFP3_9NOCA</name>
<dbReference type="RefSeq" id="WP_420164909.1">
    <property type="nucleotide sequence ID" value="NZ_JBDLNV010000004.1"/>
</dbReference>
<comment type="caution">
    <text evidence="3">The sequence shown here is derived from an EMBL/GenBank/DDBJ whole genome shotgun (WGS) entry which is preliminary data.</text>
</comment>
<dbReference type="InterPro" id="IPR010982">
    <property type="entry name" value="Lambda_DNA-bd_dom_sf"/>
</dbReference>
<dbReference type="PANTHER" id="PTHR46797">
    <property type="entry name" value="HTH-TYPE TRANSCRIPTIONAL REGULATOR"/>
    <property type="match status" value="1"/>
</dbReference>
<dbReference type="SUPFAM" id="SSF47413">
    <property type="entry name" value="lambda repressor-like DNA-binding domains"/>
    <property type="match status" value="1"/>
</dbReference>
<dbReference type="EMBL" id="JBDLNV010000004">
    <property type="protein sequence ID" value="MFM1724375.1"/>
    <property type="molecule type" value="Genomic_DNA"/>
</dbReference>
<organism evidence="3 4">
    <name type="scientific">Rhodococcus parequi</name>
    <dbReference type="NCBI Taxonomy" id="3137122"/>
    <lineage>
        <taxon>Bacteria</taxon>
        <taxon>Bacillati</taxon>
        <taxon>Actinomycetota</taxon>
        <taxon>Actinomycetes</taxon>
        <taxon>Mycobacteriales</taxon>
        <taxon>Nocardiaceae</taxon>
        <taxon>Rhodococcus</taxon>
    </lineage>
</organism>
<dbReference type="SUPFAM" id="SSF51182">
    <property type="entry name" value="RmlC-like cupins"/>
    <property type="match status" value="1"/>
</dbReference>
<gene>
    <name evidence="3" type="ORF">ABEU20_002961</name>
</gene>
<dbReference type="Pfam" id="PF01381">
    <property type="entry name" value="HTH_3"/>
    <property type="match status" value="1"/>
</dbReference>
<evidence type="ECO:0000313" key="4">
    <source>
        <dbReference type="Proteomes" id="UP001629745"/>
    </source>
</evidence>
<dbReference type="InterPro" id="IPR013096">
    <property type="entry name" value="Cupin_2"/>
</dbReference>
<dbReference type="SMART" id="SM00530">
    <property type="entry name" value="HTH_XRE"/>
    <property type="match status" value="1"/>
</dbReference>
<dbReference type="InterPro" id="IPR001387">
    <property type="entry name" value="Cro/C1-type_HTH"/>
</dbReference>
<keyword evidence="4" id="KW-1185">Reference proteome</keyword>
<evidence type="ECO:0000256" key="1">
    <source>
        <dbReference type="ARBA" id="ARBA00023125"/>
    </source>
</evidence>
<accession>A0ABW9FFP3</accession>
<dbReference type="Gene3D" id="1.10.260.40">
    <property type="entry name" value="lambda repressor-like DNA-binding domains"/>
    <property type="match status" value="1"/>
</dbReference>